<keyword evidence="2" id="KW-0436">Ligase</keyword>
<dbReference type="eggNOG" id="COG1423">
    <property type="taxonomic scope" value="Bacteria"/>
</dbReference>
<accession>A0A0A3III9</accession>
<evidence type="ECO:0000259" key="1">
    <source>
        <dbReference type="Pfam" id="PF09414"/>
    </source>
</evidence>
<dbReference type="PANTHER" id="PTHR43883">
    <property type="entry name" value="SLR0207 PROTEIN"/>
    <property type="match status" value="1"/>
</dbReference>
<sequence length="220" mass="26261">MYTKYPRTFHLPWSRTKTDDDKVLRSIDHFKGKEVIVTEKLDGENTSLYTNYQHARSIDSKDHPSRHWLKQFHAAFAYEIPEDWRVCGEYVYAKHSIFYEELTHYFYLFSIWNEKNHCLSWDETMEWAKLLRLETVPVLYRGIWDEAVIKKCFTGSSKFGGAQEGYVVRLAEEFSYENFSTSVAKFVRKNHVQTDQHWMQNAVEPNQLTKKHVDNTMRTP</sequence>
<dbReference type="PANTHER" id="PTHR43883:SF1">
    <property type="entry name" value="GLUCONOKINASE"/>
    <property type="match status" value="1"/>
</dbReference>
<dbReference type="Gene3D" id="3.30.470.30">
    <property type="entry name" value="DNA ligase/mRNA capping enzyme"/>
    <property type="match status" value="1"/>
</dbReference>
<dbReference type="SUPFAM" id="SSF56091">
    <property type="entry name" value="DNA ligase/mRNA capping enzyme, catalytic domain"/>
    <property type="match status" value="1"/>
</dbReference>
<name>A0A0A3III9_9BACI</name>
<dbReference type="InterPro" id="IPR052732">
    <property type="entry name" value="Cell-binding_unc_protein"/>
</dbReference>
<gene>
    <name evidence="2" type="ORF">CD32_13545</name>
</gene>
<dbReference type="InterPro" id="IPR021122">
    <property type="entry name" value="RNA_ligase_dom_REL/Rnl2"/>
</dbReference>
<dbReference type="OrthoDB" id="255834at2"/>
<dbReference type="EMBL" id="JPVP01000056">
    <property type="protein sequence ID" value="KGR84586.1"/>
    <property type="molecule type" value="Genomic_DNA"/>
</dbReference>
<dbReference type="Pfam" id="PF09414">
    <property type="entry name" value="RNA_ligase"/>
    <property type="match status" value="1"/>
</dbReference>
<protein>
    <submittedName>
        <fullName evidence="2">2'-5' RNA ligase</fullName>
    </submittedName>
</protein>
<dbReference type="GO" id="GO:0016874">
    <property type="term" value="F:ligase activity"/>
    <property type="evidence" value="ECO:0007669"/>
    <property type="project" value="UniProtKB-KW"/>
</dbReference>
<keyword evidence="3" id="KW-1185">Reference proteome</keyword>
<evidence type="ECO:0000313" key="2">
    <source>
        <dbReference type="EMBL" id="KGR84586.1"/>
    </source>
</evidence>
<comment type="caution">
    <text evidence="2">The sequence shown here is derived from an EMBL/GenBank/DDBJ whole genome shotgun (WGS) entry which is preliminary data.</text>
</comment>
<dbReference type="STRING" id="1220589.CD32_13545"/>
<proteinExistence type="predicted"/>
<dbReference type="RefSeq" id="WP_036155386.1">
    <property type="nucleotide sequence ID" value="NZ_AVCX01000005.1"/>
</dbReference>
<feature type="domain" description="RNA ligase" evidence="1">
    <location>
        <begin position="33"/>
        <end position="187"/>
    </location>
</feature>
<evidence type="ECO:0000313" key="3">
    <source>
        <dbReference type="Proteomes" id="UP000030437"/>
    </source>
</evidence>
<dbReference type="Proteomes" id="UP000030437">
    <property type="component" value="Unassembled WGS sequence"/>
</dbReference>
<reference evidence="2 3" key="1">
    <citation type="submission" date="2014-02" db="EMBL/GenBank/DDBJ databases">
        <title>Draft genome sequence of Lysinibacillus odysseyi NBRC 100172.</title>
        <authorList>
            <person name="Zhang F."/>
            <person name="Wang G."/>
            <person name="Zhang L."/>
        </authorList>
    </citation>
    <scope>NUCLEOTIDE SEQUENCE [LARGE SCALE GENOMIC DNA]</scope>
    <source>
        <strain evidence="2 3">NBRC 100172</strain>
    </source>
</reference>
<dbReference type="AlphaFoldDB" id="A0A0A3III9"/>
<organism evidence="2 3">
    <name type="scientific">Lysinibacillus odysseyi 34hs-1 = NBRC 100172</name>
    <dbReference type="NCBI Taxonomy" id="1220589"/>
    <lineage>
        <taxon>Bacteria</taxon>
        <taxon>Bacillati</taxon>
        <taxon>Bacillota</taxon>
        <taxon>Bacilli</taxon>
        <taxon>Bacillales</taxon>
        <taxon>Bacillaceae</taxon>
        <taxon>Lysinibacillus</taxon>
    </lineage>
</organism>